<dbReference type="RefSeq" id="WP_273380222.1">
    <property type="nucleotide sequence ID" value="NZ_PIUK01000137.1"/>
</dbReference>
<name>A0A953IER2_SYMTR</name>
<dbReference type="PANTHER" id="PTHR30458">
    <property type="entry name" value="PHENYLACETIC ACID DEGRADATION PROTEIN PAA"/>
    <property type="match status" value="1"/>
</dbReference>
<dbReference type="InterPro" id="IPR052703">
    <property type="entry name" value="Aromatic_CoA_ox/epox"/>
</dbReference>
<reference evidence="1" key="1">
    <citation type="submission" date="2017-11" db="EMBL/GenBank/DDBJ databases">
        <title>Three new genomes from thermophilic consortium.</title>
        <authorList>
            <person name="Quaggio R."/>
            <person name="Amgarten D."/>
            <person name="Setubal J.C."/>
        </authorList>
    </citation>
    <scope>NUCLEOTIDE SEQUENCE</scope>
    <source>
        <strain evidence="1">ZCTH01-B2</strain>
    </source>
</reference>
<comment type="caution">
    <text evidence="1">The sequence shown here is derived from an EMBL/GenBank/DDBJ whole genome shotgun (WGS) entry which is preliminary data.</text>
</comment>
<dbReference type="SUPFAM" id="SSF47240">
    <property type="entry name" value="Ferritin-like"/>
    <property type="match status" value="1"/>
</dbReference>
<dbReference type="EMBL" id="PIUK01000137">
    <property type="protein sequence ID" value="MBY6277090.1"/>
    <property type="molecule type" value="Genomic_DNA"/>
</dbReference>
<dbReference type="GO" id="GO:0005829">
    <property type="term" value="C:cytosol"/>
    <property type="evidence" value="ECO:0007669"/>
    <property type="project" value="TreeGrafter"/>
</dbReference>
<gene>
    <name evidence="1" type="primary">paaA</name>
    <name evidence="1" type="ORF">CWE10_12905</name>
</gene>
<dbReference type="InterPro" id="IPR012347">
    <property type="entry name" value="Ferritin-like"/>
</dbReference>
<dbReference type="PANTHER" id="PTHR30458:SF2">
    <property type="entry name" value="1,2-PHENYLACETYL-COA EPOXIDASE, SUBUNIT A"/>
    <property type="match status" value="1"/>
</dbReference>
<proteinExistence type="predicted"/>
<dbReference type="Pfam" id="PF05138">
    <property type="entry name" value="PaaA_PaaC"/>
    <property type="match status" value="1"/>
</dbReference>
<evidence type="ECO:0000313" key="2">
    <source>
        <dbReference type="Proteomes" id="UP000732377"/>
    </source>
</evidence>
<dbReference type="InterPro" id="IPR009078">
    <property type="entry name" value="Ferritin-like_SF"/>
</dbReference>
<dbReference type="Gene3D" id="1.20.1260.10">
    <property type="match status" value="1"/>
</dbReference>
<sequence length="124" mass="14225">MRTLDERHAEFLDRVTRGEKVEATDWMPDEYRMALVKFLQMHALSELMGALPEKEWVPRAPTLARKLSLMAKVQDEVGHAQLILRVAEDLAAPLGKGREELVEELFTGECKFHNVFHMPAPTWA</sequence>
<dbReference type="InterPro" id="IPR007814">
    <property type="entry name" value="PaaA_PaaC"/>
</dbReference>
<evidence type="ECO:0000313" key="1">
    <source>
        <dbReference type="EMBL" id="MBY6277090.1"/>
    </source>
</evidence>
<accession>A0A953IER2</accession>
<protein>
    <submittedName>
        <fullName evidence="1">1,2-phenylacetyl-CoA epoxidase subunit A</fullName>
    </submittedName>
</protein>
<dbReference type="GO" id="GO:0010124">
    <property type="term" value="P:phenylacetate catabolic process"/>
    <property type="evidence" value="ECO:0007669"/>
    <property type="project" value="InterPro"/>
</dbReference>
<organism evidence="1 2">
    <name type="scientific">Symbiobacterium thermophilum</name>
    <dbReference type="NCBI Taxonomy" id="2734"/>
    <lineage>
        <taxon>Bacteria</taxon>
        <taxon>Bacillati</taxon>
        <taxon>Bacillota</taxon>
        <taxon>Clostridia</taxon>
        <taxon>Eubacteriales</taxon>
        <taxon>Symbiobacteriaceae</taxon>
        <taxon>Symbiobacterium</taxon>
    </lineage>
</organism>
<feature type="non-terminal residue" evidence="1">
    <location>
        <position position="124"/>
    </location>
</feature>
<dbReference type="AlphaFoldDB" id="A0A953IER2"/>
<dbReference type="Proteomes" id="UP000732377">
    <property type="component" value="Unassembled WGS sequence"/>
</dbReference>